<accession>A0A1H9MHR7</accession>
<evidence type="ECO:0000313" key="2">
    <source>
        <dbReference type="Proteomes" id="UP000182584"/>
    </source>
</evidence>
<name>A0A1H9MHR7_BUTFI</name>
<dbReference type="OrthoDB" id="5393676at2"/>
<dbReference type="RefSeq" id="WP_074754327.1">
    <property type="nucleotide sequence ID" value="NZ_FOGJ01000003.1"/>
</dbReference>
<organism evidence="1 2">
    <name type="scientific">Butyrivibrio fibrisolvens</name>
    <dbReference type="NCBI Taxonomy" id="831"/>
    <lineage>
        <taxon>Bacteria</taxon>
        <taxon>Bacillati</taxon>
        <taxon>Bacillota</taxon>
        <taxon>Clostridia</taxon>
        <taxon>Lachnospirales</taxon>
        <taxon>Lachnospiraceae</taxon>
        <taxon>Butyrivibrio</taxon>
    </lineage>
</organism>
<dbReference type="InterPro" id="IPR024523">
    <property type="entry name" value="DUF3793"/>
</dbReference>
<sequence>MSEEEVVYYGAPTLAGLKTGNLMSCPYESRQKTMDELRALNDELVTKGICLYPLRFHKGRVLVYMFRPSFLQRDLSDKRAWEILDAAGYSRCDYSSCMMELIRRLRSCKSSEFFPHEIGLFLSYPPEDVKGFMENPDGCKCVGTWKVYGDEQAARKMFDSFNKCTDIYCREWKRGTKLSKLAVKI</sequence>
<gene>
    <name evidence="1" type="ORF">SAMN04487884_103110</name>
</gene>
<protein>
    <recommendedName>
        <fullName evidence="3">DUF3793 domain-containing protein</fullName>
    </recommendedName>
</protein>
<dbReference type="EMBL" id="FOGJ01000003">
    <property type="protein sequence ID" value="SER23198.1"/>
    <property type="molecule type" value="Genomic_DNA"/>
</dbReference>
<dbReference type="AlphaFoldDB" id="A0A1H9MHR7"/>
<dbReference type="eggNOG" id="ENOG5032SGE">
    <property type="taxonomic scope" value="Bacteria"/>
</dbReference>
<reference evidence="1 2" key="1">
    <citation type="submission" date="2016-10" db="EMBL/GenBank/DDBJ databases">
        <authorList>
            <person name="de Groot N.N."/>
        </authorList>
    </citation>
    <scope>NUCLEOTIDE SEQUENCE [LARGE SCALE GENOMIC DNA]</scope>
    <source>
        <strain evidence="1 2">AR40</strain>
    </source>
</reference>
<evidence type="ECO:0008006" key="3">
    <source>
        <dbReference type="Google" id="ProtNLM"/>
    </source>
</evidence>
<evidence type="ECO:0000313" key="1">
    <source>
        <dbReference type="EMBL" id="SER23198.1"/>
    </source>
</evidence>
<proteinExistence type="predicted"/>
<dbReference type="Pfam" id="PF12672">
    <property type="entry name" value="DUF3793"/>
    <property type="match status" value="1"/>
</dbReference>
<dbReference type="Proteomes" id="UP000182584">
    <property type="component" value="Unassembled WGS sequence"/>
</dbReference>